<proteinExistence type="predicted"/>
<evidence type="ECO:0000256" key="3">
    <source>
        <dbReference type="ARBA" id="ARBA00023015"/>
    </source>
</evidence>
<sequence length="796" mass="86145">MPTGSPQNRSRKRSAATAAAGSVSSPDIPDHIRKVHKVSRACDKCKTRKTRCSGTLPCERCVLRRLDCVYDAEYARGRPPTPPPSLPTPAARGPRPTISPGSDSSEPPSFANGQMLATEPSAAAPGDSPEEVEAAAEVERQDFDPTSGLAFFQRAHQRLVAHQQTQGSMNAAHPLIGVGEHSQLLASAGDKPLLISDADGVPGSAHFPSLVDFYFETCVVTYRMFAQQCAVVAWAQAVQQNTQQGLAPARGIGNAKAAIVLAIVAIAVLKSDRAQLHAANAIVGDEMPSLHKADRYYSMAASLIETEVGLPCLESVQARLVQVLYLLQTSRMNKAWYLLGSTWQVAAALELHRRQSRKRGVGSVSFSSPLNYILVQGQRRTFWVAYTIDVYLSVVLGRPRHIHDDDVDQELPAVVNDENMGVEGPVSRVDREEEEGDDGEEMDSNMDSVIAHAQLARIIGAISSEVYSIKDVPREERLAAASRSGQDLGAWRSRLPPHLVSVQPRSLIPTLRRQALAMRLAYCHAVIHANRPFLLGGGGPQSAGGASAAATAALEESIAECIASAKTALKTVQSMAVDGTLLHAFWWTPYVTFCALAVVYIWEIQQTATGRESSEEDRRVLDLAEKCHARLAQSTSADSPSWRYTVILEELRHSAKVPGTGSSSIITNPAPVPPSSSSDGVLTQTVAAVHPQIPALMPISCNYDEEIAVTSIACDIPLPFFQEWQATDWRDLDASVSWGPPKALIDATPLLFLLADLARPRHLVYSETWEHRLAHSSQAMAHNLNLLIPMLDQCGG</sequence>
<comment type="subcellular location">
    <subcellularLocation>
        <location evidence="1">Nucleus</location>
    </subcellularLocation>
</comment>
<dbReference type="Gene3D" id="4.10.240.10">
    <property type="entry name" value="Zn(2)-C6 fungal-type DNA-binding domain"/>
    <property type="match status" value="1"/>
</dbReference>
<reference evidence="9 10" key="1">
    <citation type="submission" date="2023-01" db="EMBL/GenBank/DDBJ databases">
        <title>Analysis of 21 Apiospora genomes using comparative genomics revels a genus with tremendous synthesis potential of carbohydrate active enzymes and secondary metabolites.</title>
        <authorList>
            <person name="Sorensen T."/>
        </authorList>
    </citation>
    <scope>NUCLEOTIDE SEQUENCE [LARGE SCALE GENOMIC DNA]</scope>
    <source>
        <strain evidence="9 10">CBS 83171</strain>
    </source>
</reference>
<keyword evidence="2" id="KW-0479">Metal-binding</keyword>
<dbReference type="PANTHER" id="PTHR47540">
    <property type="entry name" value="THIAMINE REPRESSIBLE GENES REGULATORY PROTEIN THI5"/>
    <property type="match status" value="1"/>
</dbReference>
<dbReference type="Proteomes" id="UP001446871">
    <property type="component" value="Unassembled WGS sequence"/>
</dbReference>
<evidence type="ECO:0000313" key="10">
    <source>
        <dbReference type="Proteomes" id="UP001446871"/>
    </source>
</evidence>
<dbReference type="EMBL" id="JAQQWM010000008">
    <property type="protein sequence ID" value="KAK8054315.1"/>
    <property type="molecule type" value="Genomic_DNA"/>
</dbReference>
<dbReference type="PROSITE" id="PS50048">
    <property type="entry name" value="ZN2_CY6_FUNGAL_2"/>
    <property type="match status" value="1"/>
</dbReference>
<keyword evidence="6" id="KW-0539">Nucleus</keyword>
<dbReference type="CDD" id="cd00067">
    <property type="entry name" value="GAL4"/>
    <property type="match status" value="1"/>
</dbReference>
<organism evidence="9 10">
    <name type="scientific">Apiospora saccharicola</name>
    <dbReference type="NCBI Taxonomy" id="335842"/>
    <lineage>
        <taxon>Eukaryota</taxon>
        <taxon>Fungi</taxon>
        <taxon>Dikarya</taxon>
        <taxon>Ascomycota</taxon>
        <taxon>Pezizomycotina</taxon>
        <taxon>Sordariomycetes</taxon>
        <taxon>Xylariomycetidae</taxon>
        <taxon>Amphisphaeriales</taxon>
        <taxon>Apiosporaceae</taxon>
        <taxon>Apiospora</taxon>
    </lineage>
</organism>
<dbReference type="InterPro" id="IPR001138">
    <property type="entry name" value="Zn2Cys6_DnaBD"/>
</dbReference>
<evidence type="ECO:0000256" key="5">
    <source>
        <dbReference type="ARBA" id="ARBA00023163"/>
    </source>
</evidence>
<gene>
    <name evidence="9" type="ORF">PG996_013616</name>
</gene>
<evidence type="ECO:0000256" key="2">
    <source>
        <dbReference type="ARBA" id="ARBA00022723"/>
    </source>
</evidence>
<feature type="region of interest" description="Disordered" evidence="7">
    <location>
        <begin position="74"/>
        <end position="113"/>
    </location>
</feature>
<feature type="region of interest" description="Disordered" evidence="7">
    <location>
        <begin position="1"/>
        <end position="39"/>
    </location>
</feature>
<evidence type="ECO:0000256" key="4">
    <source>
        <dbReference type="ARBA" id="ARBA00023125"/>
    </source>
</evidence>
<dbReference type="Pfam" id="PF04082">
    <property type="entry name" value="Fungal_trans"/>
    <property type="match status" value="1"/>
</dbReference>
<evidence type="ECO:0000256" key="6">
    <source>
        <dbReference type="ARBA" id="ARBA00023242"/>
    </source>
</evidence>
<evidence type="ECO:0000256" key="7">
    <source>
        <dbReference type="SAM" id="MobiDB-lite"/>
    </source>
</evidence>
<dbReference type="InterPro" id="IPR051711">
    <property type="entry name" value="Stress_Response_Reg"/>
</dbReference>
<comment type="caution">
    <text evidence="9">The sequence shown here is derived from an EMBL/GenBank/DDBJ whole genome shotgun (WGS) entry which is preliminary data.</text>
</comment>
<dbReference type="PROSITE" id="PS00463">
    <property type="entry name" value="ZN2_CY6_FUNGAL_1"/>
    <property type="match status" value="1"/>
</dbReference>
<dbReference type="Pfam" id="PF00172">
    <property type="entry name" value="Zn_clus"/>
    <property type="match status" value="1"/>
</dbReference>
<keyword evidence="10" id="KW-1185">Reference proteome</keyword>
<dbReference type="InterPro" id="IPR036864">
    <property type="entry name" value="Zn2-C6_fun-type_DNA-bd_sf"/>
</dbReference>
<feature type="region of interest" description="Disordered" evidence="7">
    <location>
        <begin position="421"/>
        <end position="443"/>
    </location>
</feature>
<keyword evidence="3" id="KW-0805">Transcription regulation</keyword>
<feature type="domain" description="Zn(2)-C6 fungal-type" evidence="8">
    <location>
        <begin position="41"/>
        <end position="70"/>
    </location>
</feature>
<dbReference type="SMART" id="SM00066">
    <property type="entry name" value="GAL4"/>
    <property type="match status" value="1"/>
</dbReference>
<dbReference type="SUPFAM" id="SSF57701">
    <property type="entry name" value="Zn2/Cys6 DNA-binding domain"/>
    <property type="match status" value="1"/>
</dbReference>
<protein>
    <recommendedName>
        <fullName evidence="8">Zn(2)-C6 fungal-type domain-containing protein</fullName>
    </recommendedName>
</protein>
<dbReference type="CDD" id="cd12148">
    <property type="entry name" value="fungal_TF_MHR"/>
    <property type="match status" value="1"/>
</dbReference>
<accession>A0ABR1U5Z1</accession>
<dbReference type="PANTHER" id="PTHR47540:SF2">
    <property type="entry name" value="ZN(II)2CYS6 TRANSCRIPTION FACTOR (EUROFUNG)"/>
    <property type="match status" value="1"/>
</dbReference>
<dbReference type="SMART" id="SM00906">
    <property type="entry name" value="Fungal_trans"/>
    <property type="match status" value="1"/>
</dbReference>
<name>A0ABR1U5Z1_9PEZI</name>
<feature type="compositionally biased region" description="Acidic residues" evidence="7">
    <location>
        <begin position="432"/>
        <end position="443"/>
    </location>
</feature>
<evidence type="ECO:0000259" key="8">
    <source>
        <dbReference type="PROSITE" id="PS50048"/>
    </source>
</evidence>
<evidence type="ECO:0000313" key="9">
    <source>
        <dbReference type="EMBL" id="KAK8054315.1"/>
    </source>
</evidence>
<keyword evidence="4" id="KW-0238">DNA-binding</keyword>
<keyword evidence="5" id="KW-0804">Transcription</keyword>
<dbReference type="InterPro" id="IPR007219">
    <property type="entry name" value="XnlR_reg_dom"/>
</dbReference>
<feature type="compositionally biased region" description="Low complexity" evidence="7">
    <location>
        <begin position="15"/>
        <end position="25"/>
    </location>
</feature>
<evidence type="ECO:0000256" key="1">
    <source>
        <dbReference type="ARBA" id="ARBA00004123"/>
    </source>
</evidence>